<feature type="domain" description="Beta-lactamase-related" evidence="2">
    <location>
        <begin position="70"/>
        <end position="379"/>
    </location>
</feature>
<gene>
    <name evidence="3" type="ORF">DI569_06105</name>
</gene>
<dbReference type="EMBL" id="QFPJ01000010">
    <property type="protein sequence ID" value="PZQ23000.1"/>
    <property type="molecule type" value="Genomic_DNA"/>
</dbReference>
<evidence type="ECO:0000313" key="4">
    <source>
        <dbReference type="Proteomes" id="UP000248597"/>
    </source>
</evidence>
<dbReference type="GO" id="GO:0016787">
    <property type="term" value="F:hydrolase activity"/>
    <property type="evidence" value="ECO:0007669"/>
    <property type="project" value="UniProtKB-KW"/>
</dbReference>
<dbReference type="Pfam" id="PF00144">
    <property type="entry name" value="Beta-lactamase"/>
    <property type="match status" value="1"/>
</dbReference>
<dbReference type="InterPro" id="IPR050491">
    <property type="entry name" value="AmpC-like"/>
</dbReference>
<dbReference type="InterPro" id="IPR001466">
    <property type="entry name" value="Beta-lactam-related"/>
</dbReference>
<dbReference type="SUPFAM" id="SSF56601">
    <property type="entry name" value="beta-lactamase/transpeptidase-like"/>
    <property type="match status" value="1"/>
</dbReference>
<dbReference type="PANTHER" id="PTHR46825">
    <property type="entry name" value="D-ALANYL-D-ALANINE-CARBOXYPEPTIDASE/ENDOPEPTIDASE AMPH"/>
    <property type="match status" value="1"/>
</dbReference>
<dbReference type="AlphaFoldDB" id="A0A2W5N9R9"/>
<feature type="compositionally biased region" description="Pro residues" evidence="1">
    <location>
        <begin position="412"/>
        <end position="426"/>
    </location>
</feature>
<evidence type="ECO:0000313" key="3">
    <source>
        <dbReference type="EMBL" id="PZQ23000.1"/>
    </source>
</evidence>
<sequence>MKRVFLVLTALAAIGLAGWYALHASAGRIPLASVAIPMMAPENLPDTPAEWRGRIDYAALDAQLSDLARRPEMAGLAVAVVENGELRFVRTYGVADAATGAPVTPHTLFRWASVSKTATGALAAALAEDGAIDLNHALAAGQTTLRLPGGAETRITLADLLAQRTGLTKNAYDEKLEEGQDPAFLRGGLAFAPLQCEPGTCHTYQNIAFDAASEILSGAANKPFADAVEDRFFRPLGMVSAGYGMARLTDAKDWARPHRNGQHVLAVKEAYWRVPAAAGVESDIVDFAKWMQAMMGRHPDVAPETLLQLAHQPRVPTARVYGGALRQANKDAAYGLGWRSFTYGGHRLAGHSGAVSGYRATMIFEPATQTGVVALWNSDWGFPFRIPFAVIDSYHQREEGHWLDLGELPAPKTSPPPQSPAPPKSPAPRKGM</sequence>
<proteinExistence type="predicted"/>
<dbReference type="Proteomes" id="UP000248597">
    <property type="component" value="Unassembled WGS sequence"/>
</dbReference>
<keyword evidence="3" id="KW-0378">Hydrolase</keyword>
<protein>
    <submittedName>
        <fullName evidence="3">Serine hydrolase</fullName>
    </submittedName>
</protein>
<accession>A0A2W5N9R9</accession>
<organism evidence="3 4">
    <name type="scientific">Sphingopyxis macrogoltabida</name>
    <name type="common">Sphingomonas macrogoltabidus</name>
    <dbReference type="NCBI Taxonomy" id="33050"/>
    <lineage>
        <taxon>Bacteria</taxon>
        <taxon>Pseudomonadati</taxon>
        <taxon>Pseudomonadota</taxon>
        <taxon>Alphaproteobacteria</taxon>
        <taxon>Sphingomonadales</taxon>
        <taxon>Sphingomonadaceae</taxon>
        <taxon>Sphingopyxis</taxon>
    </lineage>
</organism>
<comment type="caution">
    <text evidence="3">The sequence shown here is derived from an EMBL/GenBank/DDBJ whole genome shotgun (WGS) entry which is preliminary data.</text>
</comment>
<evidence type="ECO:0000259" key="2">
    <source>
        <dbReference type="Pfam" id="PF00144"/>
    </source>
</evidence>
<feature type="region of interest" description="Disordered" evidence="1">
    <location>
        <begin position="405"/>
        <end position="432"/>
    </location>
</feature>
<evidence type="ECO:0000256" key="1">
    <source>
        <dbReference type="SAM" id="MobiDB-lite"/>
    </source>
</evidence>
<dbReference type="PANTHER" id="PTHR46825:SF15">
    <property type="entry name" value="BETA-LACTAMASE-RELATED DOMAIN-CONTAINING PROTEIN"/>
    <property type="match status" value="1"/>
</dbReference>
<dbReference type="InterPro" id="IPR012338">
    <property type="entry name" value="Beta-lactam/transpept-like"/>
</dbReference>
<dbReference type="Gene3D" id="3.40.710.10">
    <property type="entry name" value="DD-peptidase/beta-lactamase superfamily"/>
    <property type="match status" value="1"/>
</dbReference>
<reference evidence="3 4" key="1">
    <citation type="submission" date="2017-08" db="EMBL/GenBank/DDBJ databases">
        <title>Infants hospitalized years apart are colonized by the same room-sourced microbial strains.</title>
        <authorList>
            <person name="Brooks B."/>
            <person name="Olm M.R."/>
            <person name="Firek B.A."/>
            <person name="Baker R."/>
            <person name="Thomas B.C."/>
            <person name="Morowitz M.J."/>
            <person name="Banfield J.F."/>
        </authorList>
    </citation>
    <scope>NUCLEOTIDE SEQUENCE [LARGE SCALE GENOMIC DNA]</scope>
    <source>
        <strain evidence="3">S2_005_003_R2_47</strain>
    </source>
</reference>
<name>A0A2W5N9R9_SPHMC</name>